<comment type="caution">
    <text evidence="9">The sequence shown here is derived from an EMBL/GenBank/DDBJ whole genome shotgun (WGS) entry which is preliminary data.</text>
</comment>
<dbReference type="SUPFAM" id="SSF81345">
    <property type="entry name" value="ABC transporter involved in vitamin B12 uptake, BtuC"/>
    <property type="match status" value="1"/>
</dbReference>
<dbReference type="EMBL" id="JBHTMX010000053">
    <property type="protein sequence ID" value="MFD1331980.1"/>
    <property type="molecule type" value="Genomic_DNA"/>
</dbReference>
<feature type="transmembrane region" description="Helical" evidence="8">
    <location>
        <begin position="233"/>
        <end position="259"/>
    </location>
</feature>
<name>A0ABW3Z6T4_9HYPH</name>
<feature type="transmembrane region" description="Helical" evidence="8">
    <location>
        <begin position="300"/>
        <end position="321"/>
    </location>
</feature>
<evidence type="ECO:0000313" key="9">
    <source>
        <dbReference type="EMBL" id="MFD1331980.1"/>
    </source>
</evidence>
<proteinExistence type="inferred from homology"/>
<feature type="transmembrane region" description="Helical" evidence="8">
    <location>
        <begin position="144"/>
        <end position="165"/>
    </location>
</feature>
<evidence type="ECO:0000256" key="3">
    <source>
        <dbReference type="ARBA" id="ARBA00022448"/>
    </source>
</evidence>
<dbReference type="PANTHER" id="PTHR30472">
    <property type="entry name" value="FERRIC ENTEROBACTIN TRANSPORT SYSTEM PERMEASE PROTEIN"/>
    <property type="match status" value="1"/>
</dbReference>
<dbReference type="Gene3D" id="1.10.3470.10">
    <property type="entry name" value="ABC transporter involved in vitamin B12 uptake, BtuC"/>
    <property type="match status" value="1"/>
</dbReference>
<keyword evidence="10" id="KW-1185">Reference proteome</keyword>
<reference evidence="10" key="1">
    <citation type="journal article" date="2019" name="Int. J. Syst. Evol. Microbiol.">
        <title>The Global Catalogue of Microorganisms (GCM) 10K type strain sequencing project: providing services to taxonomists for standard genome sequencing and annotation.</title>
        <authorList>
            <consortium name="The Broad Institute Genomics Platform"/>
            <consortium name="The Broad Institute Genome Sequencing Center for Infectious Disease"/>
            <person name="Wu L."/>
            <person name="Ma J."/>
        </authorList>
    </citation>
    <scope>NUCLEOTIDE SEQUENCE [LARGE SCALE GENOMIC DNA]</scope>
    <source>
        <strain evidence="10">CCUG 61696</strain>
    </source>
</reference>
<keyword evidence="3" id="KW-0813">Transport</keyword>
<evidence type="ECO:0000256" key="8">
    <source>
        <dbReference type="SAM" id="Phobius"/>
    </source>
</evidence>
<evidence type="ECO:0000256" key="7">
    <source>
        <dbReference type="ARBA" id="ARBA00023136"/>
    </source>
</evidence>
<dbReference type="Proteomes" id="UP001597171">
    <property type="component" value="Unassembled WGS sequence"/>
</dbReference>
<keyword evidence="6 8" id="KW-1133">Transmembrane helix</keyword>
<feature type="transmembrane region" description="Helical" evidence="8">
    <location>
        <begin position="58"/>
        <end position="79"/>
    </location>
</feature>
<dbReference type="InterPro" id="IPR037294">
    <property type="entry name" value="ABC_BtuC-like"/>
</dbReference>
<dbReference type="InterPro" id="IPR000522">
    <property type="entry name" value="ABC_transptr_permease_BtuC"/>
</dbReference>
<dbReference type="Pfam" id="PF01032">
    <property type="entry name" value="FecCD"/>
    <property type="match status" value="1"/>
</dbReference>
<dbReference type="PANTHER" id="PTHR30472:SF24">
    <property type="entry name" value="FERRIC ENTEROBACTIN TRANSPORT SYSTEM PERMEASE PROTEIN FEPG"/>
    <property type="match status" value="1"/>
</dbReference>
<dbReference type="RefSeq" id="WP_378775213.1">
    <property type="nucleotide sequence ID" value="NZ_JBHTMX010000053.1"/>
</dbReference>
<protein>
    <submittedName>
        <fullName evidence="9">FecCD family ABC transporter permease</fullName>
    </submittedName>
</protein>
<feature type="transmembrane region" description="Helical" evidence="8">
    <location>
        <begin position="86"/>
        <end position="106"/>
    </location>
</feature>
<comment type="subcellular location">
    <subcellularLocation>
        <location evidence="1">Cell membrane</location>
        <topology evidence="1">Multi-pass membrane protein</topology>
    </subcellularLocation>
</comment>
<gene>
    <name evidence="9" type="ORF">ACFQ4O_08205</name>
</gene>
<sequence>MKRTALGAGSLIVLMSLAGLKLGDVPISWTTIFAILADPAAAQPDTAMIVLDLRLPRIALAALVGMALGVAGAITQAILRNPLAEPGTLGVNAGAALAVTVLIVAYPGSSPFLTPWAGFVGASAMAAAIYALSWRAGATSLRIILVGVGLSSLAGAAVTLLTALGDARDVHRAFIWLSGSVYDASWTQVSALSLSLFPSLALCWLAARALDVASLGATAARAVGQDVHRFQGFVILLCTLISGAAVAVSGLIAFVGLIAPHAARRLVGPSHGQIIPASALIGAVIVMAADLIGRVAFAPFQLPAGVLTAMIGAPAFAFLLWRRRTSIG</sequence>
<organism evidence="9 10">
    <name type="scientific">Methylopila musalis</name>
    <dbReference type="NCBI Taxonomy" id="1134781"/>
    <lineage>
        <taxon>Bacteria</taxon>
        <taxon>Pseudomonadati</taxon>
        <taxon>Pseudomonadota</taxon>
        <taxon>Alphaproteobacteria</taxon>
        <taxon>Hyphomicrobiales</taxon>
        <taxon>Methylopilaceae</taxon>
        <taxon>Methylopila</taxon>
    </lineage>
</organism>
<comment type="similarity">
    <text evidence="2">Belongs to the binding-protein-dependent transport system permease family. FecCD subfamily.</text>
</comment>
<evidence type="ECO:0000256" key="4">
    <source>
        <dbReference type="ARBA" id="ARBA00022475"/>
    </source>
</evidence>
<feature type="transmembrane region" description="Helical" evidence="8">
    <location>
        <begin position="112"/>
        <end position="132"/>
    </location>
</feature>
<evidence type="ECO:0000256" key="1">
    <source>
        <dbReference type="ARBA" id="ARBA00004651"/>
    </source>
</evidence>
<keyword evidence="7 8" id="KW-0472">Membrane</keyword>
<evidence type="ECO:0000256" key="5">
    <source>
        <dbReference type="ARBA" id="ARBA00022692"/>
    </source>
</evidence>
<feature type="transmembrane region" description="Helical" evidence="8">
    <location>
        <begin position="274"/>
        <end position="293"/>
    </location>
</feature>
<dbReference type="CDD" id="cd06550">
    <property type="entry name" value="TM_ABC_iron-siderophores_like"/>
    <property type="match status" value="1"/>
</dbReference>
<accession>A0ABW3Z6T4</accession>
<evidence type="ECO:0000256" key="2">
    <source>
        <dbReference type="ARBA" id="ARBA00007935"/>
    </source>
</evidence>
<evidence type="ECO:0000256" key="6">
    <source>
        <dbReference type="ARBA" id="ARBA00022989"/>
    </source>
</evidence>
<evidence type="ECO:0000313" key="10">
    <source>
        <dbReference type="Proteomes" id="UP001597171"/>
    </source>
</evidence>
<keyword evidence="5 8" id="KW-0812">Transmembrane</keyword>
<keyword evidence="4" id="KW-1003">Cell membrane</keyword>